<keyword evidence="2" id="KW-0313">Glucose metabolism</keyword>
<sequence length="362" mass="39868">MKKLAYLLLLAFFMLACKQPQPQAPYSFYLGTYTNGDSEGIYYGQLDMDGRFDTLSLVAQTENPSFLAFDNKKNTLLAVGEVNVEGTGTVQSYQVLPNGLKHVSTSLSGGAHPCHLSVNNKGDVLMANYSGGNIGYVTLDEERKLSDLRHVTQHSGKSIMKRQNAPHAHSVYFLDEVNVVAVDLGIDQLIFYRMGDKQLIKTDSLLITAGAGPRHLAIHPQKKVLYVINELNSTVSVVEERDGHWHLSSAISTLPADFAGESYCADIHISADGRFLYASNRGHNSLAIYQLNEDGKELSLVAHESVKGDWPRNFALTPDNEFLVVANERSNNIIAFKRNQETGLLTFVSEVKAASPVCVLFD</sequence>
<feature type="chain" id="PRO_5047486103" evidence="3">
    <location>
        <begin position="19"/>
        <end position="362"/>
    </location>
</feature>
<dbReference type="Proteomes" id="UP000605676">
    <property type="component" value="Unassembled WGS sequence"/>
</dbReference>
<dbReference type="Pfam" id="PF10282">
    <property type="entry name" value="Lactonase"/>
    <property type="match status" value="1"/>
</dbReference>
<evidence type="ECO:0000313" key="4">
    <source>
        <dbReference type="EMBL" id="MBK3515785.1"/>
    </source>
</evidence>
<dbReference type="EMBL" id="JAENRR010000001">
    <property type="protein sequence ID" value="MBK3515785.1"/>
    <property type="molecule type" value="Genomic_DNA"/>
</dbReference>
<dbReference type="PROSITE" id="PS51257">
    <property type="entry name" value="PROKAR_LIPOPROTEIN"/>
    <property type="match status" value="1"/>
</dbReference>
<name>A0ABS1HDN4_9BACT</name>
<dbReference type="PANTHER" id="PTHR30344">
    <property type="entry name" value="6-PHOSPHOGLUCONOLACTONASE-RELATED"/>
    <property type="match status" value="1"/>
</dbReference>
<dbReference type="InterPro" id="IPR050282">
    <property type="entry name" value="Cycloisomerase_2"/>
</dbReference>
<dbReference type="InterPro" id="IPR019405">
    <property type="entry name" value="Lactonase_7-beta_prop"/>
</dbReference>
<proteinExistence type="inferred from homology"/>
<evidence type="ECO:0000256" key="1">
    <source>
        <dbReference type="ARBA" id="ARBA00005564"/>
    </source>
</evidence>
<evidence type="ECO:0000313" key="5">
    <source>
        <dbReference type="Proteomes" id="UP000605676"/>
    </source>
</evidence>
<dbReference type="Gene3D" id="2.130.10.10">
    <property type="entry name" value="YVTN repeat-like/Quinoprotein amine dehydrogenase"/>
    <property type="match status" value="1"/>
</dbReference>
<evidence type="ECO:0000256" key="2">
    <source>
        <dbReference type="ARBA" id="ARBA00022526"/>
    </source>
</evidence>
<dbReference type="PANTHER" id="PTHR30344:SF1">
    <property type="entry name" value="6-PHOSPHOGLUCONOLACTONASE"/>
    <property type="match status" value="1"/>
</dbReference>
<comment type="caution">
    <text evidence="4">The sequence shown here is derived from an EMBL/GenBank/DDBJ whole genome shotgun (WGS) entry which is preliminary data.</text>
</comment>
<accession>A0ABS1HDN4</accession>
<gene>
    <name evidence="4" type="ORF">JIV24_00435</name>
</gene>
<organism evidence="4 5">
    <name type="scientific">Carboxylicivirga marina</name>
    <dbReference type="NCBI Taxonomy" id="2800988"/>
    <lineage>
        <taxon>Bacteria</taxon>
        <taxon>Pseudomonadati</taxon>
        <taxon>Bacteroidota</taxon>
        <taxon>Bacteroidia</taxon>
        <taxon>Marinilabiliales</taxon>
        <taxon>Marinilabiliaceae</taxon>
        <taxon>Carboxylicivirga</taxon>
    </lineage>
</organism>
<dbReference type="RefSeq" id="WP_200463016.1">
    <property type="nucleotide sequence ID" value="NZ_JAENRR010000001.1"/>
</dbReference>
<evidence type="ECO:0000256" key="3">
    <source>
        <dbReference type="SAM" id="SignalP"/>
    </source>
</evidence>
<dbReference type="InterPro" id="IPR011048">
    <property type="entry name" value="Haem_d1_sf"/>
</dbReference>
<protein>
    <submittedName>
        <fullName evidence="4">Lactonase family protein</fullName>
    </submittedName>
</protein>
<dbReference type="InterPro" id="IPR015943">
    <property type="entry name" value="WD40/YVTN_repeat-like_dom_sf"/>
</dbReference>
<reference evidence="4 5" key="1">
    <citation type="submission" date="2021-01" db="EMBL/GenBank/DDBJ databases">
        <title>Carboxyliciviraga sp.nov., isolated from coastal sediments.</title>
        <authorList>
            <person name="Lu D."/>
            <person name="Zhang T."/>
        </authorList>
    </citation>
    <scope>NUCLEOTIDE SEQUENCE [LARGE SCALE GENOMIC DNA]</scope>
    <source>
        <strain evidence="4 5">N1Y132</strain>
    </source>
</reference>
<dbReference type="SUPFAM" id="SSF51004">
    <property type="entry name" value="C-terminal (heme d1) domain of cytochrome cd1-nitrite reductase"/>
    <property type="match status" value="1"/>
</dbReference>
<keyword evidence="5" id="KW-1185">Reference proteome</keyword>
<keyword evidence="2" id="KW-0119">Carbohydrate metabolism</keyword>
<keyword evidence="3" id="KW-0732">Signal</keyword>
<feature type="signal peptide" evidence="3">
    <location>
        <begin position="1"/>
        <end position="18"/>
    </location>
</feature>
<comment type="similarity">
    <text evidence="1">Belongs to the cycloisomerase 2 family.</text>
</comment>